<sequence length="77" mass="8258">MVLHRRRVTWRRISSAGTRPSSIQALIVSTVSKSTQAPDATVGASLLAKNSNAPRSYRMPALSLTFFASKLAPTGKS</sequence>
<accession>A0A4Q7D0W8</accession>
<protein>
    <submittedName>
        <fullName evidence="1">Uncharacterized protein</fullName>
    </submittedName>
</protein>
<organism evidence="1 2">
    <name type="scientific">Pseudomonas orientalis</name>
    <dbReference type="NCBI Taxonomy" id="76758"/>
    <lineage>
        <taxon>Bacteria</taxon>
        <taxon>Pseudomonadati</taxon>
        <taxon>Pseudomonadota</taxon>
        <taxon>Gammaproteobacteria</taxon>
        <taxon>Pseudomonadales</taxon>
        <taxon>Pseudomonadaceae</taxon>
        <taxon>Pseudomonas</taxon>
    </lineage>
</organism>
<dbReference type="Proteomes" id="UP000293369">
    <property type="component" value="Unassembled WGS sequence"/>
</dbReference>
<reference evidence="1 2" key="1">
    <citation type="submission" date="2019-02" db="EMBL/GenBank/DDBJ databases">
        <title>Pseudomonas spp from wheat grain.</title>
        <authorList>
            <person name="Cho G.-S."/>
            <person name="Franz C.M.A.P."/>
        </authorList>
    </citation>
    <scope>NUCLEOTIDE SEQUENCE [LARGE SCALE GENOMIC DNA]</scope>
    <source>
        <strain evidence="1 2">133NRW</strain>
    </source>
</reference>
<evidence type="ECO:0000313" key="1">
    <source>
        <dbReference type="EMBL" id="RZI32356.1"/>
    </source>
</evidence>
<comment type="caution">
    <text evidence="1">The sequence shown here is derived from an EMBL/GenBank/DDBJ whole genome shotgun (WGS) entry which is preliminary data.</text>
</comment>
<name>A0A4Q7D0W8_9PSED</name>
<dbReference type="AlphaFoldDB" id="A0A4Q7D0W8"/>
<evidence type="ECO:0000313" key="2">
    <source>
        <dbReference type="Proteomes" id="UP000293369"/>
    </source>
</evidence>
<proteinExistence type="predicted"/>
<dbReference type="EMBL" id="SGFE01000011">
    <property type="protein sequence ID" value="RZI32356.1"/>
    <property type="molecule type" value="Genomic_DNA"/>
</dbReference>
<gene>
    <name evidence="1" type="ORF">EUX57_07460</name>
</gene>